<organism evidence="1 2">
    <name type="scientific">Durusdinium trenchii</name>
    <dbReference type="NCBI Taxonomy" id="1381693"/>
    <lineage>
        <taxon>Eukaryota</taxon>
        <taxon>Sar</taxon>
        <taxon>Alveolata</taxon>
        <taxon>Dinophyceae</taxon>
        <taxon>Suessiales</taxon>
        <taxon>Symbiodiniaceae</taxon>
        <taxon>Durusdinium</taxon>
    </lineage>
</organism>
<protein>
    <submittedName>
        <fullName evidence="1">Chloroplastic/mitochondrial</fullName>
    </submittedName>
</protein>
<dbReference type="SUPFAM" id="SSF53335">
    <property type="entry name" value="S-adenosyl-L-methionine-dependent methyltransferases"/>
    <property type="match status" value="1"/>
</dbReference>
<evidence type="ECO:0000313" key="1">
    <source>
        <dbReference type="EMBL" id="CAK9021095.1"/>
    </source>
</evidence>
<dbReference type="Proteomes" id="UP001642464">
    <property type="component" value="Unassembled WGS sequence"/>
</dbReference>
<proteinExistence type="predicted"/>
<dbReference type="Gene3D" id="3.40.50.150">
    <property type="entry name" value="Vaccinia Virus protein VP39"/>
    <property type="match status" value="1"/>
</dbReference>
<gene>
    <name evidence="1" type="ORF">SCF082_LOCUS15189</name>
</gene>
<evidence type="ECO:0000313" key="2">
    <source>
        <dbReference type="Proteomes" id="UP001642464"/>
    </source>
</evidence>
<keyword evidence="2" id="KW-1185">Reference proteome</keyword>
<name>A0ABP0K3U2_9DINO</name>
<comment type="caution">
    <text evidence="1">The sequence shown here is derived from an EMBL/GenBank/DDBJ whole genome shotgun (WGS) entry which is preliminary data.</text>
</comment>
<accession>A0ABP0K3U2</accession>
<sequence length="156" mass="17455">MFPPSPEKVVREFWRLLKPGGVAITTTWHYNNAVHDFLSDLAHVFKGQGRFEDVPLAARTMKFGNEAFMRRLFRGDLDEGPTVWKDPDLEARFVPGSHPCLPRHMAATLNKNPVASELAPWDEGAAEAHLQEKWAGEDGTILLRGTALVLLARKPS</sequence>
<dbReference type="EMBL" id="CAXAMM010009669">
    <property type="protein sequence ID" value="CAK9021095.1"/>
    <property type="molecule type" value="Genomic_DNA"/>
</dbReference>
<reference evidence="1 2" key="1">
    <citation type="submission" date="2024-02" db="EMBL/GenBank/DDBJ databases">
        <authorList>
            <person name="Chen Y."/>
            <person name="Shah S."/>
            <person name="Dougan E. K."/>
            <person name="Thang M."/>
            <person name="Chan C."/>
        </authorList>
    </citation>
    <scope>NUCLEOTIDE SEQUENCE [LARGE SCALE GENOMIC DNA]</scope>
</reference>
<dbReference type="InterPro" id="IPR029063">
    <property type="entry name" value="SAM-dependent_MTases_sf"/>
</dbReference>